<keyword evidence="3 6" id="KW-0812">Transmembrane</keyword>
<sequence>MAKLLYRLGRFCYRAKWIVIIAWLIVLIALGGGSLALGSHYNDVFTISGTKAQKATHLLQKNFPQEKNPVAEAGVTIAFKAPPGERLDSPKNSAAIDKVIKHIQDNLDGLIPGQRFGNPVTKNPELQKFIIETSTSKGLPEENARKDAENLSLVSADGRIGFTSFSVDVPIPADVTTEQRKVIADAMDLGRAEGLEVEAGGAGYGDPIRVEEASEIIGLAVAAIILIFTFGSLVAAGMPLIVAVVSVAIGSLSITLATSLVALNNITPVLAVMLGLAVGVDYALFILFRYRHELSRVKREEAVGIAIGTAGSAVVFAGLTVIVALVALFVANITFLTYMGLAAAFTVAMAVTISITLLPAILGVLGPRVFKGEIKFITHRPRTNPMGERWVKLVHKMPSLIVAVVVFGLGSLTIPAADLHLSLPSDGQSPKETTQRKQAEILYEGFGPGADAQFMVVIDAHTVNPDAEVLQPLIRFQQPPEGSPEAAKFDRKRAAAFATYMYVISKFGNTQDVKHVQLIGASDDGMAAKLAITSKKANIDPATNQLISSLRIKEEEVIAATGVDSGITGLVPVQQDVVNRLSDALPLYLSIVVGLAIVLLLIIFRSILVPLIAGIGFLLSVGAAFGVTVLFWQKGLWGVVGTPGPIIAFMPIFLIGVCFGLAMDYQVFLVSAMREHYTHAHGKGEGNYNGTEASIIHGFAQGARVVTAAAMIMIAVFVAFIGQPIPFIKIFGFALGAGVLFDAFFIRMAFVPAAMFLCGHATWWMPAWLDKILPQLDIEGAKLEQEIEDAFEVASTGRHWKPAGQTDSFPAIKP</sequence>
<feature type="transmembrane region" description="Helical" evidence="6">
    <location>
        <begin position="644"/>
        <end position="665"/>
    </location>
</feature>
<evidence type="ECO:0000256" key="3">
    <source>
        <dbReference type="ARBA" id="ARBA00022692"/>
    </source>
</evidence>
<protein>
    <submittedName>
        <fullName evidence="8">RND superfamily drug exporter</fullName>
    </submittedName>
</protein>
<evidence type="ECO:0000256" key="2">
    <source>
        <dbReference type="ARBA" id="ARBA00022475"/>
    </source>
</evidence>
<keyword evidence="2" id="KW-1003">Cell membrane</keyword>
<dbReference type="GO" id="GO:0005886">
    <property type="term" value="C:plasma membrane"/>
    <property type="evidence" value="ECO:0007669"/>
    <property type="project" value="UniProtKB-SubCell"/>
</dbReference>
<feature type="transmembrane region" description="Helical" evidence="6">
    <location>
        <begin position="269"/>
        <end position="290"/>
    </location>
</feature>
<dbReference type="InterPro" id="IPR000731">
    <property type="entry name" value="SSD"/>
</dbReference>
<comment type="caution">
    <text evidence="8">The sequence shown here is derived from an EMBL/GenBank/DDBJ whole genome shotgun (WGS) entry which is preliminary data.</text>
</comment>
<feature type="transmembrane region" description="Helical" evidence="6">
    <location>
        <begin position="399"/>
        <end position="417"/>
    </location>
</feature>
<dbReference type="GeneID" id="84572908"/>
<gene>
    <name evidence="8" type="primary">mmpL2</name>
    <name evidence="8" type="ORF">NCTC10254_00677</name>
</gene>
<evidence type="ECO:0000259" key="7">
    <source>
        <dbReference type="PROSITE" id="PS50156"/>
    </source>
</evidence>
<keyword evidence="4 6" id="KW-1133">Transmembrane helix</keyword>
<dbReference type="Pfam" id="PF03176">
    <property type="entry name" value="MMPL"/>
    <property type="match status" value="2"/>
</dbReference>
<dbReference type="AlphaFoldDB" id="A0A6H9XMN7"/>
<proteinExistence type="predicted"/>
<feature type="transmembrane region" description="Helical" evidence="6">
    <location>
        <begin position="216"/>
        <end position="235"/>
    </location>
</feature>
<dbReference type="PROSITE" id="PS50156">
    <property type="entry name" value="SSD"/>
    <property type="match status" value="1"/>
</dbReference>
<evidence type="ECO:0000256" key="4">
    <source>
        <dbReference type="ARBA" id="ARBA00022989"/>
    </source>
</evidence>
<feature type="transmembrane region" description="Helical" evidence="6">
    <location>
        <begin position="240"/>
        <end position="263"/>
    </location>
</feature>
<name>A0A6H9XMN7_9CORY</name>
<feature type="transmembrane region" description="Helical" evidence="6">
    <location>
        <begin position="302"/>
        <end position="335"/>
    </location>
</feature>
<dbReference type="InterPro" id="IPR004869">
    <property type="entry name" value="MMPL_dom"/>
</dbReference>
<dbReference type="RefSeq" id="WP_005523913.1">
    <property type="nucleotide sequence ID" value="NZ_CP050134.2"/>
</dbReference>
<dbReference type="SUPFAM" id="SSF82866">
    <property type="entry name" value="Multidrug efflux transporter AcrB transmembrane domain"/>
    <property type="match status" value="2"/>
</dbReference>
<accession>A0A6H9XMN7</accession>
<evidence type="ECO:0000313" key="9">
    <source>
        <dbReference type="Proteomes" id="UP000249886"/>
    </source>
</evidence>
<keyword evidence="5 6" id="KW-0472">Membrane</keyword>
<evidence type="ECO:0000256" key="6">
    <source>
        <dbReference type="SAM" id="Phobius"/>
    </source>
</evidence>
<evidence type="ECO:0000256" key="5">
    <source>
        <dbReference type="ARBA" id="ARBA00023136"/>
    </source>
</evidence>
<feature type="transmembrane region" description="Helical" evidence="6">
    <location>
        <begin position="611"/>
        <end position="632"/>
    </location>
</feature>
<feature type="transmembrane region" description="Helical" evidence="6">
    <location>
        <begin position="585"/>
        <end position="604"/>
    </location>
</feature>
<comment type="subcellular location">
    <subcellularLocation>
        <location evidence="1">Cell membrane</location>
        <topology evidence="1">Multi-pass membrane protein</topology>
    </subcellularLocation>
</comment>
<feature type="transmembrane region" description="Helical" evidence="6">
    <location>
        <begin position="341"/>
        <end position="365"/>
    </location>
</feature>
<organism evidence="8 9">
    <name type="scientific">Corynebacterium matruchotii</name>
    <dbReference type="NCBI Taxonomy" id="43768"/>
    <lineage>
        <taxon>Bacteria</taxon>
        <taxon>Bacillati</taxon>
        <taxon>Actinomycetota</taxon>
        <taxon>Actinomycetes</taxon>
        <taxon>Mycobacteriales</taxon>
        <taxon>Corynebacteriaceae</taxon>
        <taxon>Corynebacterium</taxon>
    </lineage>
</organism>
<evidence type="ECO:0000256" key="1">
    <source>
        <dbReference type="ARBA" id="ARBA00004651"/>
    </source>
</evidence>
<dbReference type="PANTHER" id="PTHR33406:SF13">
    <property type="entry name" value="MEMBRANE PROTEIN YDFJ"/>
    <property type="match status" value="1"/>
</dbReference>
<feature type="domain" description="SSD" evidence="7">
    <location>
        <begin position="233"/>
        <end position="364"/>
    </location>
</feature>
<evidence type="ECO:0000313" key="8">
    <source>
        <dbReference type="EMBL" id="SPW24304.1"/>
    </source>
</evidence>
<dbReference type="EMBL" id="UARK01000001">
    <property type="protein sequence ID" value="SPW24304.1"/>
    <property type="molecule type" value="Genomic_DNA"/>
</dbReference>
<dbReference type="PANTHER" id="PTHR33406">
    <property type="entry name" value="MEMBRANE PROTEIN MJ1562-RELATED"/>
    <property type="match status" value="1"/>
</dbReference>
<reference evidence="8 9" key="1">
    <citation type="submission" date="2018-06" db="EMBL/GenBank/DDBJ databases">
        <authorList>
            <consortium name="Pathogen Informatics"/>
            <person name="Doyle S."/>
        </authorList>
    </citation>
    <scope>NUCLEOTIDE SEQUENCE [LARGE SCALE GENOMIC DNA]</scope>
    <source>
        <strain evidence="8 9">NCTC10254</strain>
    </source>
</reference>
<dbReference type="Gene3D" id="1.20.1640.10">
    <property type="entry name" value="Multidrug efflux transporter AcrB transmembrane domain"/>
    <property type="match status" value="2"/>
</dbReference>
<dbReference type="Proteomes" id="UP000249886">
    <property type="component" value="Unassembled WGS sequence"/>
</dbReference>
<feature type="transmembrane region" description="Helical" evidence="6">
    <location>
        <begin position="702"/>
        <end position="721"/>
    </location>
</feature>
<dbReference type="InterPro" id="IPR050545">
    <property type="entry name" value="Mycobact_MmpL"/>
</dbReference>